<organism evidence="4 5">
    <name type="scientific">Aeromicrobium panaciterrae</name>
    <dbReference type="NCBI Taxonomy" id="363861"/>
    <lineage>
        <taxon>Bacteria</taxon>
        <taxon>Bacillati</taxon>
        <taxon>Actinomycetota</taxon>
        <taxon>Actinomycetes</taxon>
        <taxon>Propionibacteriales</taxon>
        <taxon>Nocardioidaceae</taxon>
        <taxon>Aeromicrobium</taxon>
    </lineage>
</organism>
<comment type="caution">
    <text evidence="4">The sequence shown here is derived from an EMBL/GenBank/DDBJ whole genome shotgun (WGS) entry which is preliminary data.</text>
</comment>
<feature type="compositionally biased region" description="Pro residues" evidence="1">
    <location>
        <begin position="20"/>
        <end position="38"/>
    </location>
</feature>
<sequence length="128" mass="12814">MTTNDDQNQTTSGLPSYGSVPPPPEGSYTPPPPPPGAPAPGGYGGIPQQNKKALWSMILGIVGIVCCGFLAGIPALILGNQAKQEIAASGGTQTGEGMAKAGVILGIIAIVFGVISVILFATGNFSYS</sequence>
<gene>
    <name evidence="4" type="ORF">J2X11_001957</name>
</gene>
<dbReference type="InterPro" id="IPR025241">
    <property type="entry name" value="DUF4190"/>
</dbReference>
<proteinExistence type="predicted"/>
<evidence type="ECO:0000256" key="1">
    <source>
        <dbReference type="SAM" id="MobiDB-lite"/>
    </source>
</evidence>
<keyword evidence="2" id="KW-0812">Transmembrane</keyword>
<reference evidence="4 5" key="1">
    <citation type="submission" date="2023-07" db="EMBL/GenBank/DDBJ databases">
        <title>Sorghum-associated microbial communities from plants grown in Nebraska, USA.</title>
        <authorList>
            <person name="Schachtman D."/>
        </authorList>
    </citation>
    <scope>NUCLEOTIDE SEQUENCE [LARGE SCALE GENOMIC DNA]</scope>
    <source>
        <strain evidence="4 5">BE248</strain>
    </source>
</reference>
<keyword evidence="2" id="KW-0472">Membrane</keyword>
<keyword evidence="5" id="KW-1185">Reference proteome</keyword>
<evidence type="ECO:0000313" key="4">
    <source>
        <dbReference type="EMBL" id="MDR7087118.1"/>
    </source>
</evidence>
<protein>
    <recommendedName>
        <fullName evidence="3">DUF4190 domain-containing protein</fullName>
    </recommendedName>
</protein>
<feature type="transmembrane region" description="Helical" evidence="2">
    <location>
        <begin position="99"/>
        <end position="121"/>
    </location>
</feature>
<dbReference type="EMBL" id="JAVDWH010000001">
    <property type="protein sequence ID" value="MDR7087118.1"/>
    <property type="molecule type" value="Genomic_DNA"/>
</dbReference>
<dbReference type="Proteomes" id="UP001257739">
    <property type="component" value="Unassembled WGS sequence"/>
</dbReference>
<keyword evidence="2" id="KW-1133">Transmembrane helix</keyword>
<dbReference type="Pfam" id="PF13828">
    <property type="entry name" value="DUF4190"/>
    <property type="match status" value="1"/>
</dbReference>
<feature type="domain" description="DUF4190" evidence="3">
    <location>
        <begin position="53"/>
        <end position="115"/>
    </location>
</feature>
<name>A0ABU1UPP5_9ACTN</name>
<dbReference type="RefSeq" id="WP_309970203.1">
    <property type="nucleotide sequence ID" value="NZ_JAVDWH010000001.1"/>
</dbReference>
<evidence type="ECO:0000256" key="2">
    <source>
        <dbReference type="SAM" id="Phobius"/>
    </source>
</evidence>
<feature type="region of interest" description="Disordered" evidence="1">
    <location>
        <begin position="1"/>
        <end position="44"/>
    </location>
</feature>
<evidence type="ECO:0000259" key="3">
    <source>
        <dbReference type="Pfam" id="PF13828"/>
    </source>
</evidence>
<accession>A0ABU1UPP5</accession>
<evidence type="ECO:0000313" key="5">
    <source>
        <dbReference type="Proteomes" id="UP001257739"/>
    </source>
</evidence>
<feature type="compositionally biased region" description="Polar residues" evidence="1">
    <location>
        <begin position="1"/>
        <end position="14"/>
    </location>
</feature>
<feature type="transmembrane region" description="Helical" evidence="2">
    <location>
        <begin position="53"/>
        <end position="78"/>
    </location>
</feature>